<sequence length="304" mass="33284">MQNKSKTIAMIGAGIMGSGMAARLLIHGHKVRLYARSPQKLDLLPEEIRTVVKGKDAEIFDSIRDAVKGADLVVLCLTEDDVVRNAFFESGLLDLRPNYIIDTGTTSPELTLEMFAAAKSQGITFLDSPMTGSKLAAQSGQILFMIGGDGKSIEDLNYFFEACGKNTIHCGPVASAQRAKIALNMIQAGMFQVYIEGFQLATKDGISSSVFFDILKQSAASSPLLEFKLGNVMRKDYKAHFSLKNMNKDRNHAMQRAKELKVVLPLSSALKSVYEEGMEQGFGEEDFCSLAKVNELLNGNEIRP</sequence>
<keyword evidence="3" id="KW-0812">Transmembrane</keyword>
<dbReference type="Gene3D" id="1.10.1040.10">
    <property type="entry name" value="N-(1-d-carboxylethyl)-l-norvaline Dehydrogenase, domain 2"/>
    <property type="match status" value="1"/>
</dbReference>
<keyword evidence="3" id="KW-1133">Transmembrane helix</keyword>
<evidence type="ECO:0000259" key="4">
    <source>
        <dbReference type="Pfam" id="PF03446"/>
    </source>
</evidence>
<keyword evidence="7" id="KW-1185">Reference proteome</keyword>
<feature type="domain" description="6-phosphogluconate dehydrogenase NADP-binding" evidence="4">
    <location>
        <begin position="7"/>
        <end position="171"/>
    </location>
</feature>
<reference evidence="6 7" key="1">
    <citation type="submission" date="2021-08" db="EMBL/GenBank/DDBJ databases">
        <title>Complete genome sequence of Leptospira kobayashii strain E30.</title>
        <authorList>
            <person name="Nakao R."/>
            <person name="Nakamura S."/>
            <person name="Masuzawa T."/>
            <person name="Koizumi N."/>
        </authorList>
    </citation>
    <scope>NUCLEOTIDE SEQUENCE [LARGE SCALE GENOMIC DNA]</scope>
    <source>
        <strain evidence="6 7">E30</strain>
    </source>
</reference>
<evidence type="ECO:0000313" key="7">
    <source>
        <dbReference type="Proteomes" id="UP000245263"/>
    </source>
</evidence>
<keyword evidence="3" id="KW-0472">Membrane</keyword>
<dbReference type="Proteomes" id="UP000245263">
    <property type="component" value="Chromosome 1"/>
</dbReference>
<protein>
    <submittedName>
        <fullName evidence="6">3-hydroxyisobutyrate dehydrogenase</fullName>
    </submittedName>
</protein>
<accession>A0ABM7UHD7</accession>
<gene>
    <name evidence="6" type="primary">mmsB</name>
    <name evidence="6" type="ORF">LPTSP3_g09200</name>
</gene>
<dbReference type="SUPFAM" id="SSF51735">
    <property type="entry name" value="NAD(P)-binding Rossmann-fold domains"/>
    <property type="match status" value="1"/>
</dbReference>
<evidence type="ECO:0000256" key="3">
    <source>
        <dbReference type="SAM" id="Phobius"/>
    </source>
</evidence>
<dbReference type="InterPro" id="IPR015815">
    <property type="entry name" value="HIBADH-related"/>
</dbReference>
<dbReference type="PANTHER" id="PTHR43060">
    <property type="entry name" value="3-HYDROXYISOBUTYRATE DEHYDROGENASE-LIKE 1, MITOCHONDRIAL-RELATED"/>
    <property type="match status" value="1"/>
</dbReference>
<dbReference type="PANTHER" id="PTHR43060:SF15">
    <property type="entry name" value="3-HYDROXYISOBUTYRATE DEHYDROGENASE-LIKE 1, MITOCHONDRIAL-RELATED"/>
    <property type="match status" value="1"/>
</dbReference>
<evidence type="ECO:0000313" key="6">
    <source>
        <dbReference type="EMBL" id="BDA77990.1"/>
    </source>
</evidence>
<keyword evidence="1" id="KW-0560">Oxidoreductase</keyword>
<dbReference type="InterPro" id="IPR036291">
    <property type="entry name" value="NAD(P)-bd_dom_sf"/>
</dbReference>
<dbReference type="Pfam" id="PF14833">
    <property type="entry name" value="NAD_binding_11"/>
    <property type="match status" value="1"/>
</dbReference>
<evidence type="ECO:0000256" key="2">
    <source>
        <dbReference type="ARBA" id="ARBA00023027"/>
    </source>
</evidence>
<dbReference type="InterPro" id="IPR008927">
    <property type="entry name" value="6-PGluconate_DH-like_C_sf"/>
</dbReference>
<organism evidence="6 7">
    <name type="scientific">Leptospira kobayashii</name>
    <dbReference type="NCBI Taxonomy" id="1917830"/>
    <lineage>
        <taxon>Bacteria</taxon>
        <taxon>Pseudomonadati</taxon>
        <taxon>Spirochaetota</taxon>
        <taxon>Spirochaetia</taxon>
        <taxon>Leptospirales</taxon>
        <taxon>Leptospiraceae</taxon>
        <taxon>Leptospira</taxon>
    </lineage>
</organism>
<evidence type="ECO:0000256" key="1">
    <source>
        <dbReference type="ARBA" id="ARBA00023002"/>
    </source>
</evidence>
<feature type="domain" description="3-hydroxyisobutyrate dehydrogenase-like NAD-binding" evidence="5">
    <location>
        <begin position="175"/>
        <end position="293"/>
    </location>
</feature>
<dbReference type="SUPFAM" id="SSF48179">
    <property type="entry name" value="6-phosphogluconate dehydrogenase C-terminal domain-like"/>
    <property type="match status" value="1"/>
</dbReference>
<dbReference type="InterPro" id="IPR006115">
    <property type="entry name" value="6PGDH_NADP-bd"/>
</dbReference>
<dbReference type="RefSeq" id="WP_109018634.1">
    <property type="nucleotide sequence ID" value="NZ_AP025028.1"/>
</dbReference>
<dbReference type="EMBL" id="AP025028">
    <property type="protein sequence ID" value="BDA77990.1"/>
    <property type="molecule type" value="Genomic_DNA"/>
</dbReference>
<name>A0ABM7UHD7_9LEPT</name>
<feature type="transmembrane region" description="Helical" evidence="3">
    <location>
        <begin position="6"/>
        <end position="26"/>
    </location>
</feature>
<evidence type="ECO:0000259" key="5">
    <source>
        <dbReference type="Pfam" id="PF14833"/>
    </source>
</evidence>
<dbReference type="PIRSF" id="PIRSF000103">
    <property type="entry name" value="HIBADH"/>
    <property type="match status" value="1"/>
</dbReference>
<proteinExistence type="predicted"/>
<dbReference type="Pfam" id="PF03446">
    <property type="entry name" value="NAD_binding_2"/>
    <property type="match status" value="1"/>
</dbReference>
<dbReference type="Gene3D" id="3.40.50.720">
    <property type="entry name" value="NAD(P)-binding Rossmann-like Domain"/>
    <property type="match status" value="1"/>
</dbReference>
<dbReference type="InterPro" id="IPR029154">
    <property type="entry name" value="HIBADH-like_NADP-bd"/>
</dbReference>
<dbReference type="InterPro" id="IPR013328">
    <property type="entry name" value="6PGD_dom2"/>
</dbReference>
<keyword evidence="2" id="KW-0520">NAD</keyword>